<gene>
    <name evidence="7" type="ORF">GJ743_05810</name>
</gene>
<dbReference type="InterPro" id="IPR033870">
    <property type="entry name" value="FatB"/>
</dbReference>
<accession>A0A6I3M713</accession>
<evidence type="ECO:0000256" key="2">
    <source>
        <dbReference type="ARBA" id="ARBA00008814"/>
    </source>
</evidence>
<comment type="similarity">
    <text evidence="2">Belongs to the bacterial solute-binding protein 8 family.</text>
</comment>
<dbReference type="CDD" id="cd01140">
    <property type="entry name" value="FatB"/>
    <property type="match status" value="1"/>
</dbReference>
<evidence type="ECO:0000313" key="8">
    <source>
        <dbReference type="Proteomes" id="UP000433071"/>
    </source>
</evidence>
<protein>
    <submittedName>
        <fullName evidence="7">ABC transporter substrate-binding protein</fullName>
    </submittedName>
</protein>
<feature type="signal peptide" evidence="5">
    <location>
        <begin position="1"/>
        <end position="28"/>
    </location>
</feature>
<dbReference type="OrthoDB" id="63946at2"/>
<dbReference type="AlphaFoldDB" id="A0A6I3M713"/>
<evidence type="ECO:0000256" key="5">
    <source>
        <dbReference type="SAM" id="SignalP"/>
    </source>
</evidence>
<dbReference type="PANTHER" id="PTHR30532:SF28">
    <property type="entry name" value="PETROBACTIN-BINDING PROTEIN YCLQ"/>
    <property type="match status" value="1"/>
</dbReference>
<proteinExistence type="inferred from homology"/>
<dbReference type="PROSITE" id="PS50983">
    <property type="entry name" value="FE_B12_PBP"/>
    <property type="match status" value="1"/>
</dbReference>
<dbReference type="InterPro" id="IPR051313">
    <property type="entry name" value="Bact_iron-sidero_bind"/>
</dbReference>
<dbReference type="Proteomes" id="UP000433071">
    <property type="component" value="Unassembled WGS sequence"/>
</dbReference>
<dbReference type="EMBL" id="WMLB01000017">
    <property type="protein sequence ID" value="MTH67887.1"/>
    <property type="molecule type" value="Genomic_DNA"/>
</dbReference>
<feature type="chain" id="PRO_5038380164" evidence="5">
    <location>
        <begin position="29"/>
        <end position="316"/>
    </location>
</feature>
<name>A0A6I3M713_9MICO</name>
<sequence length="316" mass="32966">MTRARIIGTTALVSLATLALASCASGSAAETQPTADAATEITVEHAQGETVVPVNPETVIVFDIASLDTLDALGVEVAGVPKDNLPDYLDAYASEDVLNAGTLFEPDYEAVNAAAPDLIIVANRSAEALPELSKIAPTIDLSLDWTDYLASFEQNVETLGEIFGAEDEAAEALAEIDDKIAEAQEATADAGAGLIVLTSGGEITAFGPGSRFGWLHDELGLTPVIEDVEAATHGDPVSNEFILEANPDWLFVVDRDAAIGEGGAAAEQILDNEVVAGTTAWSEDQVVYLDAQAWYVVMSGLTAVNTMVDEVIEGLS</sequence>
<keyword evidence="4 5" id="KW-0732">Signal</keyword>
<feature type="domain" description="Fe/B12 periplasmic-binding" evidence="6">
    <location>
        <begin position="58"/>
        <end position="316"/>
    </location>
</feature>
<dbReference type="RefSeq" id="WP_155050971.1">
    <property type="nucleotide sequence ID" value="NZ_BAAAIB010000001.1"/>
</dbReference>
<dbReference type="InterPro" id="IPR002491">
    <property type="entry name" value="ABC_transptr_periplasmic_BD"/>
</dbReference>
<dbReference type="Gene3D" id="3.40.50.1980">
    <property type="entry name" value="Nitrogenase molybdenum iron protein domain"/>
    <property type="match status" value="2"/>
</dbReference>
<reference evidence="7 8" key="1">
    <citation type="submission" date="2019-11" db="EMBL/GenBank/DDBJ databases">
        <title>Agromyces kandeliae sp. nov., isolated from mangrove soil.</title>
        <authorList>
            <person name="Wang R."/>
        </authorList>
    </citation>
    <scope>NUCLEOTIDE SEQUENCE [LARGE SCALE GENOMIC DNA]</scope>
    <source>
        <strain evidence="7 8">JCM 11433</strain>
    </source>
</reference>
<evidence type="ECO:0000256" key="4">
    <source>
        <dbReference type="ARBA" id="ARBA00022729"/>
    </source>
</evidence>
<evidence type="ECO:0000256" key="3">
    <source>
        <dbReference type="ARBA" id="ARBA00022448"/>
    </source>
</evidence>
<evidence type="ECO:0000313" key="7">
    <source>
        <dbReference type="EMBL" id="MTH67887.1"/>
    </source>
</evidence>
<organism evidence="7 8">
    <name type="scientific">Agromyces bracchium</name>
    <dbReference type="NCBI Taxonomy" id="88376"/>
    <lineage>
        <taxon>Bacteria</taxon>
        <taxon>Bacillati</taxon>
        <taxon>Actinomycetota</taxon>
        <taxon>Actinomycetes</taxon>
        <taxon>Micrococcales</taxon>
        <taxon>Microbacteriaceae</taxon>
        <taxon>Agromyces</taxon>
    </lineage>
</organism>
<comment type="caution">
    <text evidence="7">The sequence shown here is derived from an EMBL/GenBank/DDBJ whole genome shotgun (WGS) entry which is preliminary data.</text>
</comment>
<dbReference type="GO" id="GO:0030288">
    <property type="term" value="C:outer membrane-bounded periplasmic space"/>
    <property type="evidence" value="ECO:0007669"/>
    <property type="project" value="TreeGrafter"/>
</dbReference>
<dbReference type="SUPFAM" id="SSF53807">
    <property type="entry name" value="Helical backbone' metal receptor"/>
    <property type="match status" value="1"/>
</dbReference>
<keyword evidence="8" id="KW-1185">Reference proteome</keyword>
<dbReference type="PANTHER" id="PTHR30532">
    <property type="entry name" value="IRON III DICITRATE-BINDING PERIPLASMIC PROTEIN"/>
    <property type="match status" value="1"/>
</dbReference>
<keyword evidence="3" id="KW-0813">Transport</keyword>
<dbReference type="GO" id="GO:1901678">
    <property type="term" value="P:iron coordination entity transport"/>
    <property type="evidence" value="ECO:0007669"/>
    <property type="project" value="UniProtKB-ARBA"/>
</dbReference>
<dbReference type="Pfam" id="PF01497">
    <property type="entry name" value="Peripla_BP_2"/>
    <property type="match status" value="1"/>
</dbReference>
<dbReference type="PROSITE" id="PS51257">
    <property type="entry name" value="PROKAR_LIPOPROTEIN"/>
    <property type="match status" value="1"/>
</dbReference>
<evidence type="ECO:0000256" key="1">
    <source>
        <dbReference type="ARBA" id="ARBA00004196"/>
    </source>
</evidence>
<comment type="subcellular location">
    <subcellularLocation>
        <location evidence="1">Cell envelope</location>
    </subcellularLocation>
</comment>
<evidence type="ECO:0000259" key="6">
    <source>
        <dbReference type="PROSITE" id="PS50983"/>
    </source>
</evidence>